<evidence type="ECO:0000313" key="12">
    <source>
        <dbReference type="Proteomes" id="UP000472270"/>
    </source>
</evidence>
<dbReference type="FunFam" id="3.40.50.300:FF:000467">
    <property type="entry name" value="ATP-binding cassette sub-family F member 2"/>
    <property type="match status" value="1"/>
</dbReference>
<evidence type="ECO:0000313" key="11">
    <source>
        <dbReference type="Ensembl" id="ENSSRHP00000052069.1"/>
    </source>
</evidence>
<sequence>MHWSEQVFHVLLFKTFQNLLLIIFLNPFEYSFFLFTGVASLIKELDEFELKKTEARAVTGVLASHPNSTDVHISSLSLTFHGQELLSDTSLELNSGRRYGLIGLNGTGKSMLLSAIGHREVPIPEHIDIYHLTREMAPSEKTALECVMEVDEERIKLEREAERLAHEDSECEKLMELYERLEELDADKAEMRASRILNGLGFTTAMQQKKLKDFSGGWRMRVALSRALFLKPFMLLLDEPTNHLDLDACVWLEEELSQILVLISHSQDFLNGVCTNIIHLHQRKLKYYTGNYDQYIKTREELEENQMKRFNWEQDQIAHMKVSYYYMYLCKHGNLLCLSLTAYLPHIYKNLEFGIDLDTRVALVGPNGAGKSTLLKLLTGELLPTDGMIRKHSHVKIGRYHQHLTEQLELDLSPLEYMMKCYPAIKEKEEMRKIIGRYGLTGKQQVSPIRNLSDGQKCRVCFAWLAWQNPHMLFLDEPTNHLDIETIDALAEAINEFEGGMMLVSHDFRLIQQVAQEIWVCEKQAITKWSKDILAYKEHLKSKIDKQMHDL</sequence>
<dbReference type="InterPro" id="IPR032781">
    <property type="entry name" value="ABC_tran_Xtn"/>
</dbReference>
<dbReference type="InterPro" id="IPR050611">
    <property type="entry name" value="ABCF"/>
</dbReference>
<evidence type="ECO:0000256" key="3">
    <source>
        <dbReference type="ARBA" id="ARBA00022737"/>
    </source>
</evidence>
<dbReference type="PROSITE" id="PS00211">
    <property type="entry name" value="ABC_TRANSPORTER_1"/>
    <property type="match status" value="1"/>
</dbReference>
<evidence type="ECO:0000256" key="4">
    <source>
        <dbReference type="ARBA" id="ARBA00022741"/>
    </source>
</evidence>
<dbReference type="CDD" id="cd03221">
    <property type="entry name" value="ABCF_EF-3"/>
    <property type="match status" value="2"/>
</dbReference>
<keyword evidence="12" id="KW-1185">Reference proteome</keyword>
<dbReference type="Pfam" id="PF12848">
    <property type="entry name" value="ABC_tran_Xtn"/>
    <property type="match status" value="1"/>
</dbReference>
<keyword evidence="2" id="KW-0597">Phosphoprotein</keyword>
<evidence type="ECO:0000256" key="8">
    <source>
        <dbReference type="SAM" id="Coils"/>
    </source>
</evidence>
<comment type="similarity">
    <text evidence="1">Belongs to the ABC transporter superfamily. ABCF family. EF3 subfamily.</text>
</comment>
<keyword evidence="4" id="KW-0547">Nucleotide-binding</keyword>
<feature type="domain" description="ABC transporter" evidence="10">
    <location>
        <begin position="330"/>
        <end position="548"/>
    </location>
</feature>
<keyword evidence="9" id="KW-0812">Transmembrane</keyword>
<evidence type="ECO:0000256" key="7">
    <source>
        <dbReference type="ARBA" id="ARBA00073918"/>
    </source>
</evidence>
<name>A0A673JP91_9TELE</name>
<dbReference type="SMART" id="SM00382">
    <property type="entry name" value="AAA"/>
    <property type="match status" value="2"/>
</dbReference>
<dbReference type="InterPro" id="IPR017871">
    <property type="entry name" value="ABC_transporter-like_CS"/>
</dbReference>
<gene>
    <name evidence="11" type="primary">LOC107709809</name>
</gene>
<dbReference type="PROSITE" id="PS50893">
    <property type="entry name" value="ABC_TRANSPORTER_2"/>
    <property type="match status" value="2"/>
</dbReference>
<keyword evidence="8" id="KW-0175">Coiled coil</keyword>
<dbReference type="InterPro" id="IPR027417">
    <property type="entry name" value="P-loop_NTPase"/>
</dbReference>
<dbReference type="SUPFAM" id="SSF52540">
    <property type="entry name" value="P-loop containing nucleoside triphosphate hydrolases"/>
    <property type="match status" value="2"/>
</dbReference>
<keyword evidence="6" id="KW-0007">Acetylation</keyword>
<keyword evidence="5" id="KW-0067">ATP-binding</keyword>
<protein>
    <recommendedName>
        <fullName evidence="7">ATP-binding cassette sub-family F member 2</fullName>
    </recommendedName>
</protein>
<dbReference type="InterPro" id="IPR003439">
    <property type="entry name" value="ABC_transporter-like_ATP-bd"/>
</dbReference>
<evidence type="ECO:0000256" key="9">
    <source>
        <dbReference type="SAM" id="Phobius"/>
    </source>
</evidence>
<keyword evidence="9" id="KW-1133">Transmembrane helix</keyword>
<dbReference type="PANTHER" id="PTHR19211:SF15">
    <property type="entry name" value="ATP-BINDING CASSETTE SUB-FAMILY F MEMBER 2"/>
    <property type="match status" value="1"/>
</dbReference>
<dbReference type="Pfam" id="PF00005">
    <property type="entry name" value="ABC_tran"/>
    <property type="match status" value="2"/>
</dbReference>
<feature type="transmembrane region" description="Helical" evidence="9">
    <location>
        <begin position="20"/>
        <end position="42"/>
    </location>
</feature>
<dbReference type="FunFam" id="3.40.50.300:FF:000104">
    <property type="entry name" value="ATP-binding cassette sub-family F member 3"/>
    <property type="match status" value="1"/>
</dbReference>
<dbReference type="Proteomes" id="UP000472270">
    <property type="component" value="Unassembled WGS sequence"/>
</dbReference>
<evidence type="ECO:0000256" key="5">
    <source>
        <dbReference type="ARBA" id="ARBA00022840"/>
    </source>
</evidence>
<keyword evidence="3" id="KW-0677">Repeat</keyword>
<dbReference type="GO" id="GO:0005524">
    <property type="term" value="F:ATP binding"/>
    <property type="evidence" value="ECO:0007669"/>
    <property type="project" value="UniProtKB-KW"/>
</dbReference>
<dbReference type="AlphaFoldDB" id="A0A673JP91"/>
<feature type="domain" description="ABC transporter" evidence="10">
    <location>
        <begin position="71"/>
        <end position="307"/>
    </location>
</feature>
<evidence type="ECO:0000259" key="10">
    <source>
        <dbReference type="PROSITE" id="PS50893"/>
    </source>
</evidence>
<evidence type="ECO:0000256" key="2">
    <source>
        <dbReference type="ARBA" id="ARBA00022553"/>
    </source>
</evidence>
<dbReference type="Gene3D" id="3.40.50.300">
    <property type="entry name" value="P-loop containing nucleotide triphosphate hydrolases"/>
    <property type="match status" value="2"/>
</dbReference>
<accession>A0A673JP91</accession>
<keyword evidence="9" id="KW-0472">Membrane</keyword>
<evidence type="ECO:0000256" key="6">
    <source>
        <dbReference type="ARBA" id="ARBA00022990"/>
    </source>
</evidence>
<reference evidence="11" key="2">
    <citation type="submission" date="2025-09" db="UniProtKB">
        <authorList>
            <consortium name="Ensembl"/>
        </authorList>
    </citation>
    <scope>IDENTIFICATION</scope>
</reference>
<organism evidence="11 12">
    <name type="scientific">Sinocyclocheilus rhinocerous</name>
    <dbReference type="NCBI Taxonomy" id="307959"/>
    <lineage>
        <taxon>Eukaryota</taxon>
        <taxon>Metazoa</taxon>
        <taxon>Chordata</taxon>
        <taxon>Craniata</taxon>
        <taxon>Vertebrata</taxon>
        <taxon>Euteleostomi</taxon>
        <taxon>Actinopterygii</taxon>
        <taxon>Neopterygii</taxon>
        <taxon>Teleostei</taxon>
        <taxon>Ostariophysi</taxon>
        <taxon>Cypriniformes</taxon>
        <taxon>Cyprinidae</taxon>
        <taxon>Cyprininae</taxon>
        <taxon>Sinocyclocheilus</taxon>
    </lineage>
</organism>
<reference evidence="11" key="1">
    <citation type="submission" date="2025-08" db="UniProtKB">
        <authorList>
            <consortium name="Ensembl"/>
        </authorList>
    </citation>
    <scope>IDENTIFICATION</scope>
</reference>
<evidence type="ECO:0000256" key="1">
    <source>
        <dbReference type="ARBA" id="ARBA00011054"/>
    </source>
</evidence>
<dbReference type="GO" id="GO:0016887">
    <property type="term" value="F:ATP hydrolysis activity"/>
    <property type="evidence" value="ECO:0007669"/>
    <property type="project" value="InterPro"/>
</dbReference>
<proteinExistence type="inferred from homology"/>
<feature type="coiled-coil region" evidence="8">
    <location>
        <begin position="147"/>
        <end position="194"/>
    </location>
</feature>
<dbReference type="InterPro" id="IPR003593">
    <property type="entry name" value="AAA+_ATPase"/>
</dbReference>
<dbReference type="PANTHER" id="PTHR19211">
    <property type="entry name" value="ATP-BINDING TRANSPORT PROTEIN-RELATED"/>
    <property type="match status" value="1"/>
</dbReference>
<dbReference type="Ensembl" id="ENSSRHT00000053535.1">
    <property type="protein sequence ID" value="ENSSRHP00000052069.1"/>
    <property type="gene ID" value="ENSSRHG00000025569.1"/>
</dbReference>